<name>A0A5M8QCA4_9BACT</name>
<dbReference type="EMBL" id="VKKZ01000022">
    <property type="protein sequence ID" value="KAA6432446.1"/>
    <property type="molecule type" value="Genomic_DNA"/>
</dbReference>
<dbReference type="InterPro" id="IPR023996">
    <property type="entry name" value="TonB-dep_OMP_SusC/RagA"/>
</dbReference>
<comment type="similarity">
    <text evidence="1 2">Belongs to the TonB-dependent receptor family.</text>
</comment>
<evidence type="ECO:0000256" key="2">
    <source>
        <dbReference type="RuleBase" id="RU003357"/>
    </source>
</evidence>
<keyword evidence="1" id="KW-0813">Transport</keyword>
<dbReference type="Pfam" id="PF13715">
    <property type="entry name" value="CarbopepD_reg_2"/>
    <property type="match status" value="1"/>
</dbReference>
<protein>
    <submittedName>
        <fullName evidence="8">SusC/RagA family TonB-linked outer membrane protein</fullName>
    </submittedName>
    <submittedName>
        <fullName evidence="7">TonB-dependent receptor</fullName>
    </submittedName>
</protein>
<keyword evidence="1" id="KW-1134">Transmembrane beta strand</keyword>
<dbReference type="InterPro" id="IPR012910">
    <property type="entry name" value="Plug_dom"/>
</dbReference>
<dbReference type="Pfam" id="PF07715">
    <property type="entry name" value="Plug"/>
    <property type="match status" value="1"/>
</dbReference>
<evidence type="ECO:0000313" key="9">
    <source>
        <dbReference type="Proteomes" id="UP000323866"/>
    </source>
</evidence>
<dbReference type="SUPFAM" id="SSF56935">
    <property type="entry name" value="Porins"/>
    <property type="match status" value="1"/>
</dbReference>
<dbReference type="EMBL" id="JBGOGF010000004">
    <property type="protein sequence ID" value="MFA1771406.1"/>
    <property type="molecule type" value="Genomic_DNA"/>
</dbReference>
<evidence type="ECO:0000259" key="6">
    <source>
        <dbReference type="Pfam" id="PF07715"/>
    </source>
</evidence>
<feature type="domain" description="TonB-dependent receptor plug" evidence="6">
    <location>
        <begin position="143"/>
        <end position="252"/>
    </location>
</feature>
<dbReference type="NCBIfam" id="TIGR04056">
    <property type="entry name" value="OMP_RagA_SusC"/>
    <property type="match status" value="1"/>
</dbReference>
<evidence type="ECO:0000256" key="1">
    <source>
        <dbReference type="PROSITE-ProRule" id="PRU01360"/>
    </source>
</evidence>
<dbReference type="Pfam" id="PF00593">
    <property type="entry name" value="TonB_dep_Rec_b-barrel"/>
    <property type="match status" value="1"/>
</dbReference>
<dbReference type="Gene3D" id="2.60.40.1120">
    <property type="entry name" value="Carboxypeptidase-like, regulatory domain"/>
    <property type="match status" value="1"/>
</dbReference>
<evidence type="ECO:0000259" key="5">
    <source>
        <dbReference type="Pfam" id="PF00593"/>
    </source>
</evidence>
<evidence type="ECO:0000313" key="8">
    <source>
        <dbReference type="EMBL" id="MFA1771406.1"/>
    </source>
</evidence>
<dbReference type="Gene3D" id="2.170.130.10">
    <property type="entry name" value="TonB-dependent receptor, plug domain"/>
    <property type="match status" value="1"/>
</dbReference>
<organism evidence="7 9">
    <name type="scientific">Rufibacter glacialis</name>
    <dbReference type="NCBI Taxonomy" id="1259555"/>
    <lineage>
        <taxon>Bacteria</taxon>
        <taxon>Pseudomonadati</taxon>
        <taxon>Bacteroidota</taxon>
        <taxon>Cytophagia</taxon>
        <taxon>Cytophagales</taxon>
        <taxon>Hymenobacteraceae</taxon>
        <taxon>Rufibacter</taxon>
    </lineage>
</organism>
<keyword evidence="10" id="KW-1185">Reference proteome</keyword>
<dbReference type="OrthoDB" id="9768177at2"/>
<accession>A0A5M8QCA4</accession>
<dbReference type="InterPro" id="IPR039426">
    <property type="entry name" value="TonB-dep_rcpt-like"/>
</dbReference>
<dbReference type="AlphaFoldDB" id="A0A5M8QCA4"/>
<feature type="chain" id="PRO_5024308146" evidence="4">
    <location>
        <begin position="24"/>
        <end position="1083"/>
    </location>
</feature>
<dbReference type="PROSITE" id="PS52016">
    <property type="entry name" value="TONB_DEPENDENT_REC_3"/>
    <property type="match status" value="1"/>
</dbReference>
<sequence>MKNNYKLPILLLLAGSMSVPVNGQMLADLRKKSPGVGAAQNLGTNSTAFQQSTPVEGKVTSANGEPLAGVTVMVKGTTTAVSTGIDGTFKINAPAGGTLVFTFIGFQRQEVAAAGKANITVTLQEDSEALDEIVIVGFGTQKKANLTGAVSTIDAKALESRPVQNVSQALQGLIPGLNLQTAGLGGELNQNLNFNIRGVGQVGTSTSSMPLVLIDGMEGVLNAINPQDIESITVLKDAAASSIYGSRAPFGVILVTTKKGKAGKTTVNYNNNFRATSPIGLPTMLDSHTFALYWNEAAANDGEGPKFSQAVLDRIVQFQKGEIKDATVPNANGRYEYYTGSNANTDWFKEQYKKYAFSQDHAISLNGGSENTQFYASLGYLNQGGLSKFSGDGFQRYTATGKISTTVSKYAKLVYTSRYVREDFSRASHMNDLYYHNIARRWPTIPVKDPNGHYSDPSEIAQLLDGGQTKDQRDNVVQQGQITITPVKGWNIIADLNYRITNYNLHSDITPAYAYDANQNPYALAVGYNPAEYTSVNESVRKDNFFGANLYSNYEFKVKDSHNFKVLGGFNTELLKFRTLAGFRTGLITAELPTINTAMGDSRVSDGQYGHWSTAGFFARLNYDYKGRYLLEVNGRYDGTSRYIREKRWNVFPSVSAGWNIAEESFWAFDKIQVLKFRASYGELGNQNTNNLHPFFATLPVFSNNGTWLVNGIRPNTANSPGLISEFLSWERITTMNVGFDLGAFNNKLALNLDFYKRKTLDMVGPVPDLPATLGAQVPFYNNSDMESRGFEIEAKWQDRIGQLGYSVRAVLSDDQQRVTKYLNVTGDVNNWYNGRKVGEIWGYTTVGIAKTKEEMEAHLATTSQSLLGGNWGAGDIMYADLNKDGKVNGGAFTLTDKGDRSIIGNSSPRYRFSLDLTSDWKGFDMRILLQGVGKRDYMPNGPYFWGASGGMWQSAGFAEHMDFFRDENSGMVKAGKAEVNLDSYFPKPYFNTGKNQQSQTRYLQNAAYVRLKNVQIGYTIPERFTSVARVSRMRVYLSGENLLTFTKLIDIFDPETVALSGWNDGKTYPLGKVLSGGLSVTF</sequence>
<keyword evidence="1 2" id="KW-0472">Membrane</keyword>
<keyword evidence="4" id="KW-0732">Signal</keyword>
<evidence type="ECO:0000313" key="7">
    <source>
        <dbReference type="EMBL" id="KAA6432446.1"/>
    </source>
</evidence>
<dbReference type="SUPFAM" id="SSF49464">
    <property type="entry name" value="Carboxypeptidase regulatory domain-like"/>
    <property type="match status" value="1"/>
</dbReference>
<dbReference type="GO" id="GO:0009279">
    <property type="term" value="C:cell outer membrane"/>
    <property type="evidence" value="ECO:0007669"/>
    <property type="project" value="UniProtKB-SubCell"/>
</dbReference>
<dbReference type="FunFam" id="2.170.130.10:FF:000024">
    <property type="entry name" value="Outer membrane protein"/>
    <property type="match status" value="1"/>
</dbReference>
<evidence type="ECO:0000256" key="4">
    <source>
        <dbReference type="SAM" id="SignalP"/>
    </source>
</evidence>
<evidence type="ECO:0000256" key="3">
    <source>
        <dbReference type="SAM" id="MobiDB-lite"/>
    </source>
</evidence>
<reference evidence="7 9" key="1">
    <citation type="submission" date="2019-07" db="EMBL/GenBank/DDBJ databases">
        <authorList>
            <person name="Qu J.-H."/>
        </authorList>
    </citation>
    <scope>NUCLEOTIDE SEQUENCE [LARGE SCALE GENOMIC DNA]</scope>
    <source>
        <strain evidence="7 9">MDT1-10-3</strain>
    </source>
</reference>
<keyword evidence="7" id="KW-0675">Receptor</keyword>
<keyword evidence="1" id="KW-0812">Transmembrane</keyword>
<feature type="domain" description="TonB-dependent receptor-like beta-barrel" evidence="5">
    <location>
        <begin position="484"/>
        <end position="1043"/>
    </location>
</feature>
<dbReference type="InterPro" id="IPR008969">
    <property type="entry name" value="CarboxyPept-like_regulatory"/>
</dbReference>
<feature type="signal peptide" evidence="4">
    <location>
        <begin position="1"/>
        <end position="23"/>
    </location>
</feature>
<feature type="region of interest" description="Disordered" evidence="3">
    <location>
        <begin position="40"/>
        <end position="62"/>
    </location>
</feature>
<dbReference type="InterPro" id="IPR000531">
    <property type="entry name" value="Beta-barrel_TonB"/>
</dbReference>
<keyword evidence="1" id="KW-0998">Cell outer membrane</keyword>
<dbReference type="NCBIfam" id="TIGR04057">
    <property type="entry name" value="SusC_RagA_signa"/>
    <property type="match status" value="1"/>
</dbReference>
<dbReference type="InterPro" id="IPR037066">
    <property type="entry name" value="Plug_dom_sf"/>
</dbReference>
<evidence type="ECO:0000313" key="10">
    <source>
        <dbReference type="Proteomes" id="UP001570846"/>
    </source>
</evidence>
<comment type="caution">
    <text evidence="7">The sequence shown here is derived from an EMBL/GenBank/DDBJ whole genome shotgun (WGS) entry which is preliminary data.</text>
</comment>
<dbReference type="RefSeq" id="WP_149099478.1">
    <property type="nucleotide sequence ID" value="NZ_BMMG01000005.1"/>
</dbReference>
<comment type="subcellular location">
    <subcellularLocation>
        <location evidence="1">Cell outer membrane</location>
        <topology evidence="1">Multi-pass membrane protein</topology>
    </subcellularLocation>
</comment>
<feature type="compositionally biased region" description="Polar residues" evidence="3">
    <location>
        <begin position="41"/>
        <end position="54"/>
    </location>
</feature>
<dbReference type="Proteomes" id="UP001570846">
    <property type="component" value="Unassembled WGS sequence"/>
</dbReference>
<keyword evidence="2" id="KW-0798">TonB box</keyword>
<proteinExistence type="inferred from homology"/>
<dbReference type="InterPro" id="IPR023997">
    <property type="entry name" value="TonB-dep_OMP_SusC/RagA_CS"/>
</dbReference>
<reference evidence="8 10" key="3">
    <citation type="submission" date="2024-08" db="EMBL/GenBank/DDBJ databases">
        <authorList>
            <person name="Wei W."/>
        </authorList>
    </citation>
    <scope>NUCLEOTIDE SEQUENCE [LARGE SCALE GENOMIC DNA]</scope>
    <source>
        <strain evidence="8 10">XU2</strain>
    </source>
</reference>
<gene>
    <name evidence="8" type="ORF">ACD591_08905</name>
    <name evidence="7" type="ORF">FOE74_15210</name>
</gene>
<reference evidence="7 9" key="2">
    <citation type="submission" date="2019-09" db="EMBL/GenBank/DDBJ databases">
        <title>A bacterium isolated from glacier soil.</title>
        <authorList>
            <person name="Liu Q."/>
        </authorList>
    </citation>
    <scope>NUCLEOTIDE SEQUENCE [LARGE SCALE GENOMIC DNA]</scope>
    <source>
        <strain evidence="7 9">MDT1-10-3</strain>
    </source>
</reference>
<dbReference type="Proteomes" id="UP000323866">
    <property type="component" value="Unassembled WGS sequence"/>
</dbReference>